<gene>
    <name evidence="1" type="ORF">JYE49_11580</name>
</gene>
<name>A0AC61N4H7_9FIRM</name>
<organism evidence="1 2">
    <name type="scientific">Aristaeella hokkaidonensis</name>
    <dbReference type="NCBI Taxonomy" id="3046382"/>
    <lineage>
        <taxon>Bacteria</taxon>
        <taxon>Bacillati</taxon>
        <taxon>Bacillota</taxon>
        <taxon>Clostridia</taxon>
        <taxon>Eubacteriales</taxon>
        <taxon>Aristaeellaceae</taxon>
        <taxon>Aristaeella</taxon>
    </lineage>
</organism>
<dbReference type="EMBL" id="CP068393">
    <property type="protein sequence ID" value="QUC66496.1"/>
    <property type="molecule type" value="Genomic_DNA"/>
</dbReference>
<accession>A0AC61N4H7</accession>
<proteinExistence type="predicted"/>
<keyword evidence="2" id="KW-1185">Reference proteome</keyword>
<evidence type="ECO:0000313" key="2">
    <source>
        <dbReference type="Proteomes" id="UP000682782"/>
    </source>
</evidence>
<sequence>MPNFSLDDEVFFRAAEKFPTPFHLYDEQGIRLRARRLKAAFAWCKDFREYFAVKALPNPTVLRILKEEGCGLDCSSATELTLAKACGFSGEEIILSANAMPPEEFAQARALDAFINLDDLSDVELLRTNGGFPSCVCLRYNPGGQFSIGNTIMGNPGEAKYGMTLPQLKEALTVLKKEGVTSFGLHAFLASNTIDPAYYPGLAELLMTLGRDLAAELGMKFAFVDLSGGISIPYKPEDQEPDIEQVGEGVRKVYEKLFPEGGVAIKTELGRWMTGPCGWLVTHAVHEKKIYRDYIGVDACAVNLMRPAMYGAYHHVTVCGKRDLPADHVYDITGSLCENNDKFAWERKLPEIKIGDLLLIHDTGAHGSAMGYNYNGRLRGAEVLYTADGDYRLIRRAETAADYFATLDVDPAYSTISPGR</sequence>
<dbReference type="Proteomes" id="UP000682782">
    <property type="component" value="Chromosome"/>
</dbReference>
<evidence type="ECO:0000313" key="1">
    <source>
        <dbReference type="EMBL" id="QUC66496.1"/>
    </source>
</evidence>
<protein>
    <submittedName>
        <fullName evidence="1">Diaminopimelate decarboxylase</fullName>
    </submittedName>
</protein>
<reference evidence="1" key="1">
    <citation type="submission" date="2021-01" db="EMBL/GenBank/DDBJ databases">
        <title>Complete genome sequence of Clostridiales bacterium R-7.</title>
        <authorList>
            <person name="Mahoney-Kurpe S.C."/>
            <person name="Palevich N."/>
            <person name="Koike S."/>
            <person name="Moon C.D."/>
            <person name="Attwood G.T."/>
        </authorList>
    </citation>
    <scope>NUCLEOTIDE SEQUENCE</scope>
    <source>
        <strain evidence="1">R-7</strain>
    </source>
</reference>